<protein>
    <submittedName>
        <fullName evidence="1">Peptidase-C39 like family protein</fullName>
    </submittedName>
</protein>
<evidence type="ECO:0000313" key="2">
    <source>
        <dbReference type="Proteomes" id="UP000061382"/>
    </source>
</evidence>
<dbReference type="STRING" id="512763.DC20_18565"/>
<keyword evidence="2" id="KW-1185">Reference proteome</keyword>
<dbReference type="Gene3D" id="3.90.70.10">
    <property type="entry name" value="Cysteine proteinases"/>
    <property type="match status" value="1"/>
</dbReference>
<sequence length="261" mass="29529">MLPVTLLNSLRILTQPDDSTCGPTSLHAVYQYYKDVIPLEQVISEVSFLEEGGTLAVLLGCHALRRGYKARIYTYNLHVFDPTWFKLPSEKLILNLREQLIYKSDAKLHVATHAYIEFLELGGEIKHKDLTLSLLDRYFSRGIPLLTGLSATYLYNCARERTNDRGEAIYDDVRGEPLGHFVVLAGFDNEQEKEHVIVADPYQENPLVGNNYYNVPIQRLINAIMLGIVTYDANLLAIEPQPKTSQLSEQTNFHAQTSSGQ</sequence>
<dbReference type="KEGG" id="rti:DC20_18565"/>
<accession>A0A0P0CFE6</accession>
<dbReference type="EMBL" id="CP012643">
    <property type="protein sequence ID" value="ALJ00610.1"/>
    <property type="molecule type" value="Genomic_DNA"/>
</dbReference>
<reference evidence="1 2" key="1">
    <citation type="submission" date="2015-08" db="EMBL/GenBank/DDBJ databases">
        <title>Complete genome sequence of Rufibacter tibetensis strain 1351t, a radiation-resistant bacterium from tibet plateau.</title>
        <authorList>
            <person name="Dai J."/>
        </authorList>
    </citation>
    <scope>NUCLEOTIDE SEQUENCE [LARGE SCALE GENOMIC DNA]</scope>
    <source>
        <strain evidence="1 2">1351</strain>
    </source>
</reference>
<name>A0A0P0CFE6_9BACT</name>
<dbReference type="Proteomes" id="UP000061382">
    <property type="component" value="Chromosome"/>
</dbReference>
<dbReference type="PATRIC" id="fig|512763.3.peg.4077"/>
<evidence type="ECO:0000313" key="1">
    <source>
        <dbReference type="EMBL" id="ALJ00610.1"/>
    </source>
</evidence>
<gene>
    <name evidence="1" type="ORF">DC20_18565</name>
</gene>
<proteinExistence type="predicted"/>
<dbReference type="AlphaFoldDB" id="A0A0P0CFE6"/>
<dbReference type="RefSeq" id="WP_062545200.1">
    <property type="nucleotide sequence ID" value="NZ_CP012643.1"/>
</dbReference>
<organism evidence="1 2">
    <name type="scientific">Rufibacter tibetensis</name>
    <dbReference type="NCBI Taxonomy" id="512763"/>
    <lineage>
        <taxon>Bacteria</taxon>
        <taxon>Pseudomonadati</taxon>
        <taxon>Bacteroidota</taxon>
        <taxon>Cytophagia</taxon>
        <taxon>Cytophagales</taxon>
        <taxon>Hymenobacteraceae</taxon>
        <taxon>Rufibacter</taxon>
    </lineage>
</organism>